<accession>A0A9D1K593</accession>
<reference evidence="2" key="1">
    <citation type="submission" date="2020-10" db="EMBL/GenBank/DDBJ databases">
        <authorList>
            <person name="Gilroy R."/>
        </authorList>
    </citation>
    <scope>NUCLEOTIDE SEQUENCE</scope>
    <source>
        <strain evidence="2">13766</strain>
    </source>
</reference>
<feature type="compositionally biased region" description="Basic and acidic residues" evidence="1">
    <location>
        <begin position="44"/>
        <end position="61"/>
    </location>
</feature>
<reference evidence="2" key="2">
    <citation type="journal article" date="2021" name="PeerJ">
        <title>Extensive microbial diversity within the chicken gut microbiome revealed by metagenomics and culture.</title>
        <authorList>
            <person name="Gilroy R."/>
            <person name="Ravi A."/>
            <person name="Getino M."/>
            <person name="Pursley I."/>
            <person name="Horton D.L."/>
            <person name="Alikhan N.F."/>
            <person name="Baker D."/>
            <person name="Gharbi K."/>
            <person name="Hall N."/>
            <person name="Watson M."/>
            <person name="Adriaenssens E.M."/>
            <person name="Foster-Nyarko E."/>
            <person name="Jarju S."/>
            <person name="Secka A."/>
            <person name="Antonio M."/>
            <person name="Oren A."/>
            <person name="Chaudhuri R.R."/>
            <person name="La Ragione R."/>
            <person name="Hildebrand F."/>
            <person name="Pallen M.J."/>
        </authorList>
    </citation>
    <scope>NUCLEOTIDE SEQUENCE</scope>
    <source>
        <strain evidence="2">13766</strain>
    </source>
</reference>
<evidence type="ECO:0000313" key="2">
    <source>
        <dbReference type="EMBL" id="HIS92219.1"/>
    </source>
</evidence>
<proteinExistence type="predicted"/>
<dbReference type="AlphaFoldDB" id="A0A9D1K593"/>
<organism evidence="2 3">
    <name type="scientific">Candidatus Alectryocaccomicrobium excrementavium</name>
    <dbReference type="NCBI Taxonomy" id="2840668"/>
    <lineage>
        <taxon>Bacteria</taxon>
        <taxon>Bacillati</taxon>
        <taxon>Bacillota</taxon>
        <taxon>Clostridia</taxon>
        <taxon>Candidatus Alectryocaccomicrobium</taxon>
    </lineage>
</organism>
<comment type="caution">
    <text evidence="2">The sequence shown here is derived from an EMBL/GenBank/DDBJ whole genome shotgun (WGS) entry which is preliminary data.</text>
</comment>
<dbReference type="EMBL" id="DVJN01000089">
    <property type="protein sequence ID" value="HIS92219.1"/>
    <property type="molecule type" value="Genomic_DNA"/>
</dbReference>
<name>A0A9D1K593_9FIRM</name>
<evidence type="ECO:0000313" key="3">
    <source>
        <dbReference type="Proteomes" id="UP000824140"/>
    </source>
</evidence>
<sequence length="61" mass="6706">MIDEWSGFADLLANLIEKYASELDIENMPTPLAPCDRLGNAEVNQKDPDSKQEAVESKIAA</sequence>
<dbReference type="Proteomes" id="UP000824140">
    <property type="component" value="Unassembled WGS sequence"/>
</dbReference>
<feature type="region of interest" description="Disordered" evidence="1">
    <location>
        <begin position="36"/>
        <end position="61"/>
    </location>
</feature>
<protein>
    <submittedName>
        <fullName evidence="2">Uncharacterized protein</fullName>
    </submittedName>
</protein>
<evidence type="ECO:0000256" key="1">
    <source>
        <dbReference type="SAM" id="MobiDB-lite"/>
    </source>
</evidence>
<gene>
    <name evidence="2" type="ORF">IAA84_04295</name>
</gene>